<gene>
    <name evidence="4" type="ORF">PLOB_00032181</name>
</gene>
<feature type="domain" description="DED" evidence="3">
    <location>
        <begin position="5"/>
        <end position="81"/>
    </location>
</feature>
<dbReference type="InterPro" id="IPR049341">
    <property type="entry name" value="TRADD-like_N"/>
</dbReference>
<dbReference type="Gene3D" id="1.10.533.10">
    <property type="entry name" value="Death Domain, Fas"/>
    <property type="match status" value="2"/>
</dbReference>
<keyword evidence="2" id="KW-0175">Coiled coil</keyword>
<dbReference type="PROSITE" id="PS50168">
    <property type="entry name" value="DED"/>
    <property type="match status" value="2"/>
</dbReference>
<proteinExistence type="predicted"/>
<organism evidence="4 5">
    <name type="scientific">Porites lobata</name>
    <dbReference type="NCBI Taxonomy" id="104759"/>
    <lineage>
        <taxon>Eukaryota</taxon>
        <taxon>Metazoa</taxon>
        <taxon>Cnidaria</taxon>
        <taxon>Anthozoa</taxon>
        <taxon>Hexacorallia</taxon>
        <taxon>Scleractinia</taxon>
        <taxon>Fungiina</taxon>
        <taxon>Poritidae</taxon>
        <taxon>Porites</taxon>
    </lineage>
</organism>
<evidence type="ECO:0000313" key="5">
    <source>
        <dbReference type="Proteomes" id="UP001159405"/>
    </source>
</evidence>
<dbReference type="Proteomes" id="UP001159405">
    <property type="component" value="Unassembled WGS sequence"/>
</dbReference>
<sequence length="812" mass="93132">MSAIEYNNLLFKTIQRLNESNVGEQLRFMCRGMVAQRDEQSIKELFQELESNGFLSLDKLEVLKDLLKGLEEWSLFRNVTSFERKRKEYNSLLERIIHVLDELDCLEQLVAICSDRIPEEEHGSIQDVRSLLKELEDKDSLRIDRLELLKKILTEKQQTDLHREVEEFEERINQEDEFEWRKAQATAIASSVSSNLAGVLNIKTGLKVAGGVAITASVYQLLSRDSTYDQLVTAVTNFVLPAGIKLMQIAEGSVILKVQAESISALDTLWSLYREGKLTESLQALLVTDKMRAELAGGGHLEVIVTIEEQEYEKARKELLIEAEEDESLDGRKAKRLKLDEDQEKSFYIQEWHAKQSFYIPHSDKNSIISETCDSGIGSSLYPPSELGIEDTSDFRSKLYLKDLNEELTTEFAWRLQADPVALERFCKSFGLNSSQVTELTTTALLKIFPDTSVNSLKDVLKTLKLYDLVEILEEATKPRALRPRLSLKEIENLTSDVSNRPTKFYNRAEVLIINFFESDPEEGAEEIGSFFQEINSENGVTSLTANTSGKLFEDLAKLKENTSKKDNEIMQAEQMEKSLQDKLEKMAAHSGSYEEEQVMQRQLKELAEGRKQLTKERIHINEEMKKKEEELNREKEKFKLAVTDVVDKWIEQSHDDKNSTLFVVFSLFNGSAFKVWAQEGVQYMRMIEACLTEKLKLIQDTKLLITGLLSQVKEIPSETLQVCNLDLRGIPTMMLEILKKRRHTLDLISMMQELQRTCIEKISLQEPQLSRKFRGSIKSLGQSIRKKVRIHENLSCLPRLQLDDGTNVKEL</sequence>
<dbReference type="InterPro" id="IPR001875">
    <property type="entry name" value="DED_dom"/>
</dbReference>
<feature type="coiled-coil region" evidence="2">
    <location>
        <begin position="556"/>
        <end position="645"/>
    </location>
</feature>
<dbReference type="Pfam" id="PF20694">
    <property type="entry name" value="TRADD-like_N"/>
    <property type="match status" value="1"/>
</dbReference>
<dbReference type="InterPro" id="IPR011029">
    <property type="entry name" value="DEATH-like_dom_sf"/>
</dbReference>
<evidence type="ECO:0000256" key="1">
    <source>
        <dbReference type="ARBA" id="ARBA00022703"/>
    </source>
</evidence>
<dbReference type="PANTHER" id="PTHR48169:SF7">
    <property type="entry name" value="CASPASE 10"/>
    <property type="match status" value="1"/>
</dbReference>
<dbReference type="PANTHER" id="PTHR48169">
    <property type="entry name" value="DED DOMAIN-CONTAINING PROTEIN"/>
    <property type="match status" value="1"/>
</dbReference>
<reference evidence="4 5" key="1">
    <citation type="submission" date="2022-05" db="EMBL/GenBank/DDBJ databases">
        <authorList>
            <consortium name="Genoscope - CEA"/>
            <person name="William W."/>
        </authorList>
    </citation>
    <scope>NUCLEOTIDE SEQUENCE [LARGE SCALE GENOMIC DNA]</scope>
</reference>
<keyword evidence="1" id="KW-0053">Apoptosis</keyword>
<keyword evidence="5" id="KW-1185">Reference proteome</keyword>
<name>A0ABN8S379_9CNID</name>
<evidence type="ECO:0000313" key="4">
    <source>
        <dbReference type="EMBL" id="CAH3185186.1"/>
    </source>
</evidence>
<accession>A0ABN8S379</accession>
<dbReference type="Pfam" id="PF01335">
    <property type="entry name" value="DED"/>
    <property type="match status" value="1"/>
</dbReference>
<comment type="caution">
    <text evidence="4">The sequence shown here is derived from an EMBL/GenBank/DDBJ whole genome shotgun (WGS) entry which is preliminary data.</text>
</comment>
<evidence type="ECO:0000256" key="2">
    <source>
        <dbReference type="SAM" id="Coils"/>
    </source>
</evidence>
<evidence type="ECO:0000259" key="3">
    <source>
        <dbReference type="PROSITE" id="PS50168"/>
    </source>
</evidence>
<protein>
    <recommendedName>
        <fullName evidence="3">DED domain-containing protein</fullName>
    </recommendedName>
</protein>
<feature type="domain" description="DED" evidence="3">
    <location>
        <begin position="88"/>
        <end position="167"/>
    </location>
</feature>
<dbReference type="SUPFAM" id="SSF47986">
    <property type="entry name" value="DEATH domain"/>
    <property type="match status" value="2"/>
</dbReference>
<dbReference type="EMBL" id="CALNXK010000415">
    <property type="protein sequence ID" value="CAH3185186.1"/>
    <property type="molecule type" value="Genomic_DNA"/>
</dbReference>